<sequence length="137" mass="15472">MQRRPTGMGQRTGLHYLEVAQNIRRYQNQRNGVPDVSSEEAALQFVHGGGSGWVTRMPNSEDPKHPKGFSHPPPGARPFEIIVMQTPIIYNGHPNGFNYNYSSQPTFLYGNYYNPSFTIFHPTIVLPQFIPPATQNT</sequence>
<dbReference type="AlphaFoldDB" id="A0A818JUT1"/>
<accession>A0A818JUT1</accession>
<dbReference type="Proteomes" id="UP000663869">
    <property type="component" value="Unassembled WGS sequence"/>
</dbReference>
<protein>
    <submittedName>
        <fullName evidence="2">Uncharacterized protein</fullName>
    </submittedName>
</protein>
<comment type="caution">
    <text evidence="2">The sequence shown here is derived from an EMBL/GenBank/DDBJ whole genome shotgun (WGS) entry which is preliminary data.</text>
</comment>
<organism evidence="2 3">
    <name type="scientific">Rotaria socialis</name>
    <dbReference type="NCBI Taxonomy" id="392032"/>
    <lineage>
        <taxon>Eukaryota</taxon>
        <taxon>Metazoa</taxon>
        <taxon>Spiralia</taxon>
        <taxon>Gnathifera</taxon>
        <taxon>Rotifera</taxon>
        <taxon>Eurotatoria</taxon>
        <taxon>Bdelloidea</taxon>
        <taxon>Philodinida</taxon>
        <taxon>Philodinidae</taxon>
        <taxon>Rotaria</taxon>
    </lineage>
</organism>
<reference evidence="2" key="1">
    <citation type="submission" date="2021-02" db="EMBL/GenBank/DDBJ databases">
        <authorList>
            <person name="Nowell W R."/>
        </authorList>
    </citation>
    <scope>NUCLEOTIDE SEQUENCE</scope>
</reference>
<gene>
    <name evidence="2" type="ORF">FME351_LOCUS19239</name>
</gene>
<evidence type="ECO:0000313" key="2">
    <source>
        <dbReference type="EMBL" id="CAF3546158.1"/>
    </source>
</evidence>
<evidence type="ECO:0000313" key="3">
    <source>
        <dbReference type="Proteomes" id="UP000663869"/>
    </source>
</evidence>
<evidence type="ECO:0000256" key="1">
    <source>
        <dbReference type="SAM" id="MobiDB-lite"/>
    </source>
</evidence>
<name>A0A818JUT1_9BILA</name>
<proteinExistence type="predicted"/>
<dbReference type="EMBL" id="CAJNYU010002384">
    <property type="protein sequence ID" value="CAF3546158.1"/>
    <property type="molecule type" value="Genomic_DNA"/>
</dbReference>
<feature type="region of interest" description="Disordered" evidence="1">
    <location>
        <begin position="52"/>
        <end position="76"/>
    </location>
</feature>